<dbReference type="Pfam" id="PF07727">
    <property type="entry name" value="RVT_2"/>
    <property type="match status" value="1"/>
</dbReference>
<dbReference type="Pfam" id="PF00575">
    <property type="entry name" value="S1"/>
    <property type="match status" value="1"/>
</dbReference>
<organism evidence="3 4">
    <name type="scientific">Symbiodinium natans</name>
    <dbReference type="NCBI Taxonomy" id="878477"/>
    <lineage>
        <taxon>Eukaryota</taxon>
        <taxon>Sar</taxon>
        <taxon>Alveolata</taxon>
        <taxon>Dinophyceae</taxon>
        <taxon>Suessiales</taxon>
        <taxon>Symbiodiniaceae</taxon>
        <taxon>Symbiodinium</taxon>
    </lineage>
</organism>
<feature type="region of interest" description="Disordered" evidence="1">
    <location>
        <begin position="107"/>
        <end position="129"/>
    </location>
</feature>
<dbReference type="OrthoDB" id="428549at2759"/>
<dbReference type="InterPro" id="IPR003029">
    <property type="entry name" value="S1_domain"/>
</dbReference>
<dbReference type="GO" id="GO:0003735">
    <property type="term" value="F:structural constituent of ribosome"/>
    <property type="evidence" value="ECO:0007669"/>
    <property type="project" value="TreeGrafter"/>
</dbReference>
<feature type="region of interest" description="Disordered" evidence="1">
    <location>
        <begin position="1696"/>
        <end position="1772"/>
    </location>
</feature>
<dbReference type="SMART" id="SM00316">
    <property type="entry name" value="S1"/>
    <property type="match status" value="3"/>
</dbReference>
<evidence type="ECO:0000313" key="3">
    <source>
        <dbReference type="EMBL" id="CAE6914982.1"/>
    </source>
</evidence>
<dbReference type="EMBL" id="CAJNDS010000006">
    <property type="protein sequence ID" value="CAE6914982.1"/>
    <property type="molecule type" value="Genomic_DNA"/>
</dbReference>
<feature type="compositionally biased region" description="Polar residues" evidence="1">
    <location>
        <begin position="1738"/>
        <end position="1755"/>
    </location>
</feature>
<feature type="region of interest" description="Disordered" evidence="1">
    <location>
        <begin position="843"/>
        <end position="886"/>
    </location>
</feature>
<feature type="compositionally biased region" description="Polar residues" evidence="1">
    <location>
        <begin position="110"/>
        <end position="129"/>
    </location>
</feature>
<dbReference type="PROSITE" id="PS50126">
    <property type="entry name" value="S1"/>
    <property type="match status" value="3"/>
</dbReference>
<accession>A0A812G537</accession>
<feature type="region of interest" description="Disordered" evidence="1">
    <location>
        <begin position="1144"/>
        <end position="1204"/>
    </location>
</feature>
<feature type="compositionally biased region" description="Basic and acidic residues" evidence="1">
    <location>
        <begin position="484"/>
        <end position="509"/>
    </location>
</feature>
<dbReference type="Gene3D" id="2.40.50.140">
    <property type="entry name" value="Nucleic acid-binding proteins"/>
    <property type="match status" value="3"/>
</dbReference>
<evidence type="ECO:0000259" key="2">
    <source>
        <dbReference type="PROSITE" id="PS50126"/>
    </source>
</evidence>
<dbReference type="PANTHER" id="PTHR10724">
    <property type="entry name" value="30S RIBOSOMAL PROTEIN S1"/>
    <property type="match status" value="1"/>
</dbReference>
<feature type="domain" description="S1 motif" evidence="2">
    <location>
        <begin position="2357"/>
        <end position="2427"/>
    </location>
</feature>
<feature type="domain" description="S1 motif" evidence="2">
    <location>
        <begin position="14"/>
        <end position="87"/>
    </location>
</feature>
<dbReference type="GO" id="GO:0006412">
    <property type="term" value="P:translation"/>
    <property type="evidence" value="ECO:0007669"/>
    <property type="project" value="TreeGrafter"/>
</dbReference>
<feature type="region of interest" description="Disordered" evidence="1">
    <location>
        <begin position="346"/>
        <end position="381"/>
    </location>
</feature>
<dbReference type="InterPro" id="IPR012340">
    <property type="entry name" value="NA-bd_OB-fold"/>
</dbReference>
<dbReference type="InterPro" id="IPR050437">
    <property type="entry name" value="Ribos_protein_bS1-like"/>
</dbReference>
<feature type="region of interest" description="Disordered" evidence="1">
    <location>
        <begin position="898"/>
        <end position="920"/>
    </location>
</feature>
<comment type="caution">
    <text evidence="3">The sequence shown here is derived from an EMBL/GenBank/DDBJ whole genome shotgun (WGS) entry which is preliminary data.</text>
</comment>
<evidence type="ECO:0000256" key="1">
    <source>
        <dbReference type="SAM" id="MobiDB-lite"/>
    </source>
</evidence>
<dbReference type="SUPFAM" id="SSF50249">
    <property type="entry name" value="Nucleic acid-binding proteins"/>
    <property type="match status" value="2"/>
</dbReference>
<feature type="compositionally biased region" description="Acidic residues" evidence="1">
    <location>
        <begin position="767"/>
        <end position="791"/>
    </location>
</feature>
<evidence type="ECO:0000313" key="4">
    <source>
        <dbReference type="Proteomes" id="UP000604046"/>
    </source>
</evidence>
<name>A0A812G537_9DINO</name>
<dbReference type="GO" id="GO:0003729">
    <property type="term" value="F:mRNA binding"/>
    <property type="evidence" value="ECO:0007669"/>
    <property type="project" value="TreeGrafter"/>
</dbReference>
<feature type="region of interest" description="Disordered" evidence="1">
    <location>
        <begin position="1830"/>
        <end position="1866"/>
    </location>
</feature>
<feature type="region of interest" description="Disordered" evidence="1">
    <location>
        <begin position="534"/>
        <end position="553"/>
    </location>
</feature>
<protein>
    <submittedName>
        <fullName evidence="3">Pnp protein</fullName>
    </submittedName>
</protein>
<dbReference type="InterPro" id="IPR013103">
    <property type="entry name" value="RVT_2"/>
</dbReference>
<feature type="compositionally biased region" description="Low complexity" evidence="1">
    <location>
        <begin position="1848"/>
        <end position="1857"/>
    </location>
</feature>
<feature type="domain" description="S1 motif" evidence="2">
    <location>
        <begin position="144"/>
        <end position="222"/>
    </location>
</feature>
<feature type="region of interest" description="Disordered" evidence="1">
    <location>
        <begin position="745"/>
        <end position="791"/>
    </location>
</feature>
<sequence>MGVDGKHFDPRQQTSLLMSGSKEVVDFGAFVEAEVPDQSEVLRGLVHISEIGDGYVESVSAVLQVDQEVDVRVKDIRTDGKVSLTMREPEVKAKKLQASSTRADLAEGTQKANEANVSSSTAQGVNQSIEESTRRAPLAALGADEWLPAVVKEVGPFGAKLEVTDPETSEAVYGWVHISEASDGLLVDQRVSDVLRAKQKVRARVLKAAEGDGDVNVSFSLRSAPEPLEPLELKTSLHGTVENVSLSGAFLRISQNGADIVGFLPSSEVDAARTGAEGCLSEGQEARADYEAHVRDNLETFVDDPLIIKIQLAPEPPCSREMAADVGLEELDDWLDDEDRQEIQQPEIPAAPRMPPGLEPPATTSGGNRLRSEEVPLEPPRLETPAPRWVCFRCESEQFSRDQDGWFCSVCSSRDFYNSSAPGRRLAPAGTWVYVPRADPEPNGFDASPGTPWRPSTLDGLSSTSPSAREARRPAGSFPWQEWAEGHRRETAESERATTDPTVDPDKIGALRKYSPEDSLEVTTLNKIEMLTAVAPGGERPKPGVKYRGGAPPQPPTWNYAREDVRAYDRYERKVRVWERQVSSFMPKNEAAMMLYVSLRGEAEEELEFMDMGEIDSPSGIENILQSLRRPLQTRAIYLKRKFLHDYEYLGRNNNESIRSFCNRYHRTEKSLLAARIDVNAMYDAESRGSRLLDRMRLTSEQQRLILVATGQSLHFDSIRESAQLQFPEHRATPPVAYHREFENVQHRTSGYPDGSQRGEDDMPGIPEEDDDDAQGDDDDEELVPQDDPENIEDVMREVADCLTVTARRLQGVTLGRKFSGGGRGKGLEQRKKNSHCMACGQKGHWQGDESCPVSAKGGRGSSASSSTTSLPKGDRRDKKGAAPKKVLTVFHPAGLDKSVSFESSSPVQDPEAEQEHEQTQEYGSYFTTFMTAFVGPPQEVFLSRPGDYAGFAVLDTACQRSLCSKTWLNSHREQLRSFKLDAKLRPENEGFQFGTGPIQISSEHAYFPTCLDGTLQTCSLFGASVMDGGSEIPLLLSLGMISKKLKAVLDFPKGVAYLGVFGVEVPIVKISGHVCLALNKFPKKHFAQWKSLSSVLDQGDPDVEFVTAPASETSPTHVHIAAATSMASEVAQNGADVPRRRDAAPALHGADGSPSTSTTLLAGAPGPDAPAVDRQLDQLPPDALRTSRGDAGSKRQSPRPVPKVLPVRNKVEMGARSVGRAALYTIAAAVASLSHIWSETGMGDPVVAGDGRAMLNGFFFGEPVGDWTDGKGQTFAALSAVGSDALQQAPAEEEQENEQIDDDLSDTYDWRCPFTRASNSLPKIDVLEIFAGTAGITMTARHYGLTALQPLDFVYGQDLNDKEQTNTLKNAVRQLRPLFLVCRWPHKNAGDAQLGNLDDLYNLGAWACREQCHHGRLFLGEHDPRGRFWQRECAASLLEIKDVHKTVCHAGAYGEEDEQGYPTTQQHQWISNSRAVLDRLGNKLTEEQLMYCQDQPTKSVHKKGYPCFGLISSVLKGVQEEARRRFPSRFQHKTFDVMYARPLNDPETWKQVLNEIEQRFSNTHKKPFNLNPGDPLREVLSQLVPWQLERVQAAWTPQSRRWPQDIPFTHRGAALMLTTGEVAIESEDLSQVTYPKQRFAKPIRVAVFFYGVYPVQCPSFACAAYTEEYQALQYDSAQYDSAQYASPALSPGLPATPLNAAPGTPDYTSLPLRQPPLEPGGHVTHNEHHDANDTDAQETQPNLAEQASASTRPAQAQAMETPEEELPTLPQKRPAAVLVTSRPLNFNYHDNGEVTLRDYQDDGGYNNIPFKRNYVYKCYLNSGVRKKEMNEAGVTEEPERSDESSDDNSMSTSNSRTHSRKELKQLDREIPWRQLTILPKPQLDAYLEATRVENDNWMSWGGIQPISHREAKCILGDAKLSRRILKSRAAYRDKSKGIGPLRPKCRVVIIGCADPDLFQITRDSPTPTRLSESLLMTIAAAGINKEYNYTGERWHLWASDAKSAFLQGDQDASERNGPLYMRPPRDPLIEATGSFPAELYLVTGNCYGLPNAPRVWYLRVHKTMLERGFKRHSFDRCLYYYVGDGNKLQAVVIIHVDDFLATYSESFPLHLLENMFVWGSITKVTTEEHAVYRGKEIRLHQEGSRFKYLVTQSEFIEGMEGGKIARGRGQQAANLTPSEWADFRSVSGSLQWIAGQTRPEIGPLVSLSNRGKATDYKDLQRLYEAVEFLKATPRDGLVYQDIALNKDSCFVTYTDSSFANAELKSQYGVLVFLSQVRVTAVITKGTLVDWKSARSARVCRSTLAAEASAADEGSDRAGFANLCLSELFTGHQALKAPPVFPNVQASGHELLVGCLCNIVPAHVVVQQATPVGLFAVLQPPGGGAAVKGFVHISELDEHVKADIAVGDSIRVRVLDASSGRLQLSMRHVRQP</sequence>
<gene>
    <name evidence="3" type="primary">pnp</name>
    <name evidence="3" type="ORF">SNAT2548_LOCUS247</name>
</gene>
<dbReference type="PANTHER" id="PTHR10724:SF10">
    <property type="entry name" value="S1 RNA-BINDING DOMAIN-CONTAINING PROTEIN 1"/>
    <property type="match status" value="1"/>
</dbReference>
<keyword evidence="4" id="KW-1185">Reference proteome</keyword>
<dbReference type="Proteomes" id="UP000604046">
    <property type="component" value="Unassembled WGS sequence"/>
</dbReference>
<feature type="region of interest" description="Disordered" evidence="1">
    <location>
        <begin position="440"/>
        <end position="515"/>
    </location>
</feature>
<proteinExistence type="predicted"/>
<reference evidence="3" key="1">
    <citation type="submission" date="2021-02" db="EMBL/GenBank/DDBJ databases">
        <authorList>
            <person name="Dougan E. K."/>
            <person name="Rhodes N."/>
            <person name="Thang M."/>
            <person name="Chan C."/>
        </authorList>
    </citation>
    <scope>NUCLEOTIDE SEQUENCE</scope>
</reference>